<evidence type="ECO:0000256" key="5">
    <source>
        <dbReference type="ARBA" id="ARBA00038253"/>
    </source>
</evidence>
<dbReference type="InterPro" id="IPR027417">
    <property type="entry name" value="P-loop_NTPase"/>
</dbReference>
<feature type="domain" description="Anaphase-promoting complex subunit 5" evidence="7">
    <location>
        <begin position="927"/>
        <end position="982"/>
    </location>
</feature>
<dbReference type="GO" id="GO:0005737">
    <property type="term" value="C:cytoplasm"/>
    <property type="evidence" value="ECO:0007669"/>
    <property type="project" value="UniProtKB-SubCell"/>
</dbReference>
<dbReference type="Proteomes" id="UP000320176">
    <property type="component" value="Unassembled WGS sequence"/>
</dbReference>
<reference evidence="9 10" key="1">
    <citation type="submission" date="2019-02" db="EMBL/GenBank/DDBJ databases">
        <title>Deep-cultivation of Planctomycetes and their phenomic and genomic characterization uncovers novel biology.</title>
        <authorList>
            <person name="Wiegand S."/>
            <person name="Jogler M."/>
            <person name="Boedeker C."/>
            <person name="Pinto D."/>
            <person name="Vollmers J."/>
            <person name="Rivas-Marin E."/>
            <person name="Kohn T."/>
            <person name="Peeters S.H."/>
            <person name="Heuer A."/>
            <person name="Rast P."/>
            <person name="Oberbeckmann S."/>
            <person name="Bunk B."/>
            <person name="Jeske O."/>
            <person name="Meyerdierks A."/>
            <person name="Storesund J.E."/>
            <person name="Kallscheuer N."/>
            <person name="Luecker S."/>
            <person name="Lage O.M."/>
            <person name="Pohl T."/>
            <person name="Merkel B.J."/>
            <person name="Hornburger P."/>
            <person name="Mueller R.-W."/>
            <person name="Bruemmer F."/>
            <person name="Labrenz M."/>
            <person name="Spormann A.M."/>
            <person name="Op Den Camp H."/>
            <person name="Overmann J."/>
            <person name="Amann R."/>
            <person name="Jetten M.S.M."/>
            <person name="Mascher T."/>
            <person name="Medema M.H."/>
            <person name="Devos D.P."/>
            <person name="Kaster A.-K."/>
            <person name="Ovreas L."/>
            <person name="Rohde M."/>
            <person name="Galperin M.Y."/>
            <person name="Jogler C."/>
        </authorList>
    </citation>
    <scope>NUCLEOTIDE SEQUENCE [LARGE SCALE GENOMIC DNA]</scope>
    <source>
        <strain evidence="9 10">Pla52n</strain>
    </source>
</reference>
<dbReference type="Pfam" id="PF12862">
    <property type="entry name" value="ANAPC5"/>
    <property type="match status" value="5"/>
</dbReference>
<keyword evidence="3" id="KW-0677">Repeat</keyword>
<comment type="subcellular location">
    <subcellularLocation>
        <location evidence="1">Cytoplasm</location>
    </subcellularLocation>
</comment>
<keyword evidence="10" id="KW-1185">Reference proteome</keyword>
<dbReference type="GO" id="GO:0043531">
    <property type="term" value="F:ADP binding"/>
    <property type="evidence" value="ECO:0007669"/>
    <property type="project" value="InterPro"/>
</dbReference>
<keyword evidence="4 6" id="KW-0802">TPR repeat</keyword>
<dbReference type="InterPro" id="IPR019734">
    <property type="entry name" value="TPR_rpt"/>
</dbReference>
<dbReference type="RefSeq" id="WP_197454790.1">
    <property type="nucleotide sequence ID" value="NZ_CP151726.1"/>
</dbReference>
<evidence type="ECO:0000256" key="2">
    <source>
        <dbReference type="ARBA" id="ARBA00022490"/>
    </source>
</evidence>
<dbReference type="Pfam" id="PF13271">
    <property type="entry name" value="DUF4062"/>
    <property type="match status" value="1"/>
</dbReference>
<dbReference type="PANTHER" id="PTHR46630:SF1">
    <property type="entry name" value="TETRATRICOPEPTIDE REPEAT PROTEIN 29"/>
    <property type="match status" value="1"/>
</dbReference>
<evidence type="ECO:0000259" key="8">
    <source>
        <dbReference type="Pfam" id="PF13271"/>
    </source>
</evidence>
<dbReference type="SUPFAM" id="SSF52540">
    <property type="entry name" value="P-loop containing nucleoside triphosphate hydrolases"/>
    <property type="match status" value="1"/>
</dbReference>
<evidence type="ECO:0000256" key="4">
    <source>
        <dbReference type="ARBA" id="ARBA00022803"/>
    </source>
</evidence>
<evidence type="ECO:0000313" key="10">
    <source>
        <dbReference type="Proteomes" id="UP000320176"/>
    </source>
</evidence>
<feature type="domain" description="Anaphase-promoting complex subunit 5" evidence="7">
    <location>
        <begin position="1279"/>
        <end position="1317"/>
    </location>
</feature>
<comment type="caution">
    <text evidence="9">The sequence shown here is derived from an EMBL/GenBank/DDBJ whole genome shotgun (WGS) entry which is preliminary data.</text>
</comment>
<dbReference type="InterPro" id="IPR011990">
    <property type="entry name" value="TPR-like_helical_dom_sf"/>
</dbReference>
<dbReference type="PROSITE" id="PS50005">
    <property type="entry name" value="TPR"/>
    <property type="match status" value="3"/>
</dbReference>
<organism evidence="9 10">
    <name type="scientific">Stieleria varia</name>
    <dbReference type="NCBI Taxonomy" id="2528005"/>
    <lineage>
        <taxon>Bacteria</taxon>
        <taxon>Pseudomonadati</taxon>
        <taxon>Planctomycetota</taxon>
        <taxon>Planctomycetia</taxon>
        <taxon>Pirellulales</taxon>
        <taxon>Pirellulaceae</taxon>
        <taxon>Stieleria</taxon>
    </lineage>
</organism>
<dbReference type="InterPro" id="IPR025139">
    <property type="entry name" value="DUF4062"/>
</dbReference>
<evidence type="ECO:0000259" key="7">
    <source>
        <dbReference type="Pfam" id="PF12862"/>
    </source>
</evidence>
<dbReference type="InterPro" id="IPR026000">
    <property type="entry name" value="Apc5_dom"/>
</dbReference>
<gene>
    <name evidence="9" type="ORF">Pla52n_42740</name>
</gene>
<feature type="repeat" description="TPR" evidence="6">
    <location>
        <begin position="1070"/>
        <end position="1103"/>
    </location>
</feature>
<keyword evidence="2" id="KW-0963">Cytoplasm</keyword>
<feature type="domain" description="DUF4062" evidence="8">
    <location>
        <begin position="9"/>
        <end position="96"/>
    </location>
</feature>
<feature type="domain" description="Anaphase-promoting complex subunit 5" evidence="7">
    <location>
        <begin position="834"/>
        <end position="883"/>
    </location>
</feature>
<dbReference type="Pfam" id="PF13181">
    <property type="entry name" value="TPR_8"/>
    <property type="match status" value="2"/>
</dbReference>
<evidence type="ECO:0000256" key="6">
    <source>
        <dbReference type="PROSITE-ProRule" id="PRU00339"/>
    </source>
</evidence>
<dbReference type="SUPFAM" id="SSF48452">
    <property type="entry name" value="TPR-like"/>
    <property type="match status" value="7"/>
</dbReference>
<dbReference type="EMBL" id="SJPN01000005">
    <property type="protein sequence ID" value="TWU00905.1"/>
    <property type="molecule type" value="Genomic_DNA"/>
</dbReference>
<feature type="repeat" description="TPR" evidence="6">
    <location>
        <begin position="1778"/>
        <end position="1811"/>
    </location>
</feature>
<evidence type="ECO:0000256" key="3">
    <source>
        <dbReference type="ARBA" id="ARBA00022737"/>
    </source>
</evidence>
<comment type="similarity">
    <text evidence="5">Belongs to the Rap family.</text>
</comment>
<proteinExistence type="inferred from homology"/>
<dbReference type="InterPro" id="IPR051476">
    <property type="entry name" value="Bac_ResReg_Asp_Phosphatase"/>
</dbReference>
<dbReference type="Gene3D" id="1.25.40.10">
    <property type="entry name" value="Tetratricopeptide repeat domain"/>
    <property type="match status" value="8"/>
</dbReference>
<accession>A0A5C6ALJ5</accession>
<name>A0A5C6ALJ5_9BACT</name>
<protein>
    <submittedName>
        <fullName evidence="9">Tetratricopeptide repeat protein</fullName>
    </submittedName>
</protein>
<dbReference type="PANTHER" id="PTHR46630">
    <property type="entry name" value="TETRATRICOPEPTIDE REPEAT PROTEIN 29"/>
    <property type="match status" value="1"/>
</dbReference>
<feature type="domain" description="Anaphase-promoting complex subunit 5" evidence="7">
    <location>
        <begin position="730"/>
        <end position="799"/>
    </location>
</feature>
<dbReference type="Pfam" id="PF13424">
    <property type="entry name" value="TPR_12"/>
    <property type="match status" value="1"/>
</dbReference>
<dbReference type="Gene3D" id="3.40.50.300">
    <property type="entry name" value="P-loop containing nucleotide triphosphate hydrolases"/>
    <property type="match status" value="1"/>
</dbReference>
<dbReference type="SMART" id="SM00028">
    <property type="entry name" value="TPR"/>
    <property type="match status" value="18"/>
</dbReference>
<evidence type="ECO:0000313" key="9">
    <source>
        <dbReference type="EMBL" id="TWU00905.1"/>
    </source>
</evidence>
<feature type="domain" description="Anaphase-promoting complex subunit 5" evidence="7">
    <location>
        <begin position="1790"/>
        <end position="1844"/>
    </location>
</feature>
<feature type="repeat" description="TPR" evidence="6">
    <location>
        <begin position="1690"/>
        <end position="1723"/>
    </location>
</feature>
<sequence>MSPSQFRPRVFVSYTGSDLREHAAVVNEVAMQLGAVVTDYATSGPTGDRGVDWCKKRVAECDILVVLVAHRYGWIPPDDLGGHDQRSITWLEVEAAEENGLVVCPTVINDSVAVLPKDYEAIQTPSVAPLLAAFKQHLSQYHCPQFSDLEHLRRLITSGLQTAIETARTNRQEREWFSRRLVEQTPFVGRQELISEVKRLMFDQGERIIGLYGAAGVGKSYLAYQFAYQIQSQLSSPGVLIENCSDLTISRIANHFLTQIDHNAALMDLAPGRKMTNFFGDTEALLVFDNVDDPSVGELIPEGRCRVIITTSNRSLLDQLGISKNAQVCIPPLSQEAATELLGISKSDELLDTEWNAAQEILKRIDCNAWAVDFVGRLARQSESPTPLTSILETISQEGTTWMETTSKKSMQATAALLAASQLDATTEKAWRSLSVCPRTGFSRDAWGFVAQLSTAEINRAAGILSDMSLITTADGFDRFFVGSLVRDRLMDDTHVRESLAELTQRNAHYYRELIKNFADTDDKDWLSIDSDGFLSAGKWMLENATDDDEFWQCLIGSLSGLGFSKHALRLADSYMATKTEATVDIAKLRLNLEHFRLRASHSEDVLNRSIEQLHQCESLFAAADDRESQISCSMLIARALESKSEISQCIALLRTALITSDEAKLERTSARLLVEIGRVHRKRHWLQRAEQHFESAIERLRPLDDPRLLAEALHQLALVKQRSPTGKHEALELLDEAIPIAKSIGASRQLEYFNTSRALLLSKMDREKEAVALIRDAINLSNQHNDLSSLATQHSVLAGILARQKEPTAEFHFLESIRLCEETGKQGRQVKGVHRYATFLKQQHRRSEAATEYLKESLIHQHLGQMFKATRSLIDAISMIEDEETFEQAIRRLETLLPIVEQESGSDELEELLNIFIKTVRLRRPHQSVEDVLVRFVDLCRTGNDDTKLGWSLRILSSANRNLGHFEEAIKNTTESLHLAEATGNSGAKAKCLVSLGATYRQMGELEKAREHLEQGHQMLAELDYNSSALNLAVTEARALRQANRFSEAKATLEHVLRRRSELDAVNTIHVLLELGTIHRKMRRLKRAIQCLAEAVDIAREHGFQSLQAVSLSALAQARGSSQKFDERTLAFADFEASEKILRKLGWTHQLIRSLIPHSALLLRNGKFEQSIEAIQEALSLCEKIEDWRQAAHASSCLALIHRRCGEFEQAFTAHEKAIAASKAAGNDYLEFLNRLQYAVTCRVQGNYDEARIKLDVAEEMIERASQRLGSREPFIKLSLERATLHCSYRQPMEAIEPLLNSLKVAKEDRLNTLEYMINSRLGDLYLEVGKHDLALPHYEKIIASDLDANRDARAVSTAFRSLSEMRRTKAMDHALDWIDAFIAEAKKLSRPNVVGRFRIEKADLLIRAHRAQSAMEQLNLAEKSLSEQEAENTDRQILWIRGQANESLGNPKAAVEDYRRALELWADDSDSDMFRRVQFRMTKLLRKVGSTREVIDRLEIDGKRLKESGNTEQFAQNQRLLAREHSAVGHHRDAISVLQNTLRELPDPSTESIRIERAFLTRQLGSTLRMDQGHHSQREAVDRLTESCALWREIADRSQKWSSQVELAKTQKSLAFALEGARRHEEALELLQQSMATFERLGDGAELADSYTCVASRLLKTGHAKEAVFLAERAVKISEKEDSPLCLARALSTLGQCYGYLTRLDEAVEVHKRMLHLNEAYAGIDQVNRARAMLASTYIFLSRFDAAERLLREVIDSISAKSTGKRLNPSDGRTLEGAYAKLARAYRNKHRYNDAIEALRRALDVCVDFDLDSQIPIRLLSLAACYADVDNSTDAISRLEEAYRRFEKQGRRFDVWLPRVLTTQGVVHHKRKDYDTAISQFRRSLQKIDSVGDQGNRAVALNALGHAQLCACKFDDAIVSLDESLEILQKLGNELNIGSVQSRRGHVLLNLDRHEEAREAIDESHRIAKRTDNTEMKAEAMLVEGLLLEKLQQTDQACKCFRECADIFDTTGDLRSKLDALRHLARVLKSSDNPTQYQAVLLQCHELERTLTDRGFTTHMP</sequence>
<evidence type="ECO:0000256" key="1">
    <source>
        <dbReference type="ARBA" id="ARBA00004496"/>
    </source>
</evidence>